<protein>
    <submittedName>
        <fullName evidence="1">Uncharacterized protein</fullName>
    </submittedName>
</protein>
<evidence type="ECO:0000313" key="2">
    <source>
        <dbReference type="Proteomes" id="UP000029033"/>
    </source>
</evidence>
<dbReference type="Proteomes" id="UP000029033">
    <property type="component" value="Unassembled WGS sequence"/>
</dbReference>
<gene>
    <name evidence="1" type="ORF">BSCA_1035</name>
</gene>
<proteinExistence type="predicted"/>
<accession>A0A087DI67</accession>
<dbReference type="AlphaFoldDB" id="A0A087DI67"/>
<evidence type="ECO:0000313" key="1">
    <source>
        <dbReference type="EMBL" id="KFI95217.1"/>
    </source>
</evidence>
<reference evidence="1 2" key="1">
    <citation type="submission" date="2014-03" db="EMBL/GenBank/DDBJ databases">
        <title>Genomics of Bifidobacteria.</title>
        <authorList>
            <person name="Ventura M."/>
            <person name="Milani C."/>
            <person name="Lugli G.A."/>
        </authorList>
    </citation>
    <scope>NUCLEOTIDE SEQUENCE [LARGE SCALE GENOMIC DNA]</scope>
    <source>
        <strain evidence="1 2">LMG 21589</strain>
    </source>
</reference>
<dbReference type="EMBL" id="JGZO01000004">
    <property type="protein sequence ID" value="KFI95217.1"/>
    <property type="molecule type" value="Genomic_DNA"/>
</dbReference>
<comment type="caution">
    <text evidence="1">The sequence shown here is derived from an EMBL/GenBank/DDBJ whole genome shotgun (WGS) entry which is preliminary data.</text>
</comment>
<sequence>MDPKQAVEAAKTWFVMASFATGEDREKKMLNGLNSLAEAVSGIADAQRRIEARLNR</sequence>
<name>A0A087DI67_9BIFI</name>
<keyword evidence="2" id="KW-1185">Reference proteome</keyword>
<organism evidence="1 2">
    <name type="scientific">Bifidobacterium scardovii</name>
    <dbReference type="NCBI Taxonomy" id="158787"/>
    <lineage>
        <taxon>Bacteria</taxon>
        <taxon>Bacillati</taxon>
        <taxon>Actinomycetota</taxon>
        <taxon>Actinomycetes</taxon>
        <taxon>Bifidobacteriales</taxon>
        <taxon>Bifidobacteriaceae</taxon>
        <taxon>Bifidobacterium</taxon>
    </lineage>
</organism>